<evidence type="ECO:0000259" key="5">
    <source>
        <dbReference type="PROSITE" id="PS51898"/>
    </source>
</evidence>
<dbReference type="AlphaFoldDB" id="A0A011QIU5"/>
<organism evidence="6 7">
    <name type="scientific">Accumulibacter regalis</name>
    <dbReference type="NCBI Taxonomy" id="522306"/>
    <lineage>
        <taxon>Bacteria</taxon>
        <taxon>Pseudomonadati</taxon>
        <taxon>Pseudomonadota</taxon>
        <taxon>Betaproteobacteria</taxon>
        <taxon>Candidatus Accumulibacter</taxon>
    </lineage>
</organism>
<accession>A0A011QIU5</accession>
<name>A0A011QIU5_ACCRE</name>
<dbReference type="EMBL" id="JEMY01000023">
    <property type="protein sequence ID" value="EXI88940.1"/>
    <property type="molecule type" value="Genomic_DNA"/>
</dbReference>
<sequence length="311" mass="35945">MSKLQAALDEYLAVHRALGYKLRLAGRLLQRFVEFAEREGATHITSELALNWATQPAAAQPAQWANRLGMVRRFALYCSASDPRTIVPPSDLLPHRYHRPEPYLYRDEEITRLLEAARRLPSATGLRPHTFATLFGLYVAAGLRANEPLRLDRDDVDLVNGVLTIRDTKFGKSRYVPVHPTTQRALQRYAARRDRWCHDPETPSFFVSDRGTRLTDWCVRWTFVKLSHEIGLRGAGDSRGPRLHDLRHRLAINTLLRWYQRGVDVERHLPQLSTYLGHAHITDTYWYLTATPKLLHYALQRVERSKQGQRP</sequence>
<dbReference type="PANTHER" id="PTHR30349:SF41">
    <property type="entry name" value="INTEGRASE_RECOMBINASE PROTEIN MJ0367-RELATED"/>
    <property type="match status" value="1"/>
</dbReference>
<dbReference type="Pfam" id="PF00589">
    <property type="entry name" value="Phage_integrase"/>
    <property type="match status" value="1"/>
</dbReference>
<keyword evidence="4" id="KW-0233">DNA recombination</keyword>
<evidence type="ECO:0000313" key="6">
    <source>
        <dbReference type="EMBL" id="EXI88940.1"/>
    </source>
</evidence>
<dbReference type="CDD" id="cd00797">
    <property type="entry name" value="INT_RitB_C_like"/>
    <property type="match status" value="1"/>
</dbReference>
<dbReference type="InterPro" id="IPR050090">
    <property type="entry name" value="Tyrosine_recombinase_XerCD"/>
</dbReference>
<dbReference type="GO" id="GO:0006310">
    <property type="term" value="P:DNA recombination"/>
    <property type="evidence" value="ECO:0007669"/>
    <property type="project" value="UniProtKB-KW"/>
</dbReference>
<dbReference type="InterPro" id="IPR013762">
    <property type="entry name" value="Integrase-like_cat_sf"/>
</dbReference>
<reference evidence="6" key="1">
    <citation type="submission" date="2014-02" db="EMBL/GenBank/DDBJ databases">
        <title>Expanding our view of genomic diversity in Candidatus Accumulibacter clades.</title>
        <authorList>
            <person name="Skennerton C.T."/>
            <person name="Barr J.J."/>
            <person name="Slater F.R."/>
            <person name="Bond P.L."/>
            <person name="Tyson G.W."/>
        </authorList>
    </citation>
    <scope>NUCLEOTIDE SEQUENCE [LARGE SCALE GENOMIC DNA]</scope>
</reference>
<keyword evidence="2" id="KW-0229">DNA integration</keyword>
<evidence type="ECO:0000256" key="3">
    <source>
        <dbReference type="ARBA" id="ARBA00023125"/>
    </source>
</evidence>
<dbReference type="PROSITE" id="PS51898">
    <property type="entry name" value="TYR_RECOMBINASE"/>
    <property type="match status" value="1"/>
</dbReference>
<dbReference type="Proteomes" id="UP000022141">
    <property type="component" value="Unassembled WGS sequence"/>
</dbReference>
<protein>
    <submittedName>
        <fullName evidence="6">Tyrosine recombinase XerC</fullName>
    </submittedName>
</protein>
<comment type="caution">
    <text evidence="6">The sequence shown here is derived from an EMBL/GenBank/DDBJ whole genome shotgun (WGS) entry which is preliminary data.</text>
</comment>
<dbReference type="GO" id="GO:0003677">
    <property type="term" value="F:DNA binding"/>
    <property type="evidence" value="ECO:0007669"/>
    <property type="project" value="UniProtKB-KW"/>
</dbReference>
<keyword evidence="3" id="KW-0238">DNA-binding</keyword>
<dbReference type="InterPro" id="IPR002104">
    <property type="entry name" value="Integrase_catalytic"/>
</dbReference>
<gene>
    <name evidence="6" type="primary">xerC_3</name>
    <name evidence="6" type="ORF">AW11_01876</name>
</gene>
<dbReference type="PATRIC" id="fig|1454004.3.peg.1937"/>
<evidence type="ECO:0000256" key="2">
    <source>
        <dbReference type="ARBA" id="ARBA00022908"/>
    </source>
</evidence>
<dbReference type="Gene3D" id="1.10.443.10">
    <property type="entry name" value="Intergrase catalytic core"/>
    <property type="match status" value="1"/>
</dbReference>
<evidence type="ECO:0000256" key="1">
    <source>
        <dbReference type="ARBA" id="ARBA00008857"/>
    </source>
</evidence>
<dbReference type="SUPFAM" id="SSF56349">
    <property type="entry name" value="DNA breaking-rejoining enzymes"/>
    <property type="match status" value="1"/>
</dbReference>
<dbReference type="GO" id="GO:0015074">
    <property type="term" value="P:DNA integration"/>
    <property type="evidence" value="ECO:0007669"/>
    <property type="project" value="UniProtKB-KW"/>
</dbReference>
<proteinExistence type="inferred from homology"/>
<evidence type="ECO:0000313" key="7">
    <source>
        <dbReference type="Proteomes" id="UP000022141"/>
    </source>
</evidence>
<keyword evidence="7" id="KW-1185">Reference proteome</keyword>
<dbReference type="PANTHER" id="PTHR30349">
    <property type="entry name" value="PHAGE INTEGRASE-RELATED"/>
    <property type="match status" value="1"/>
</dbReference>
<evidence type="ECO:0000256" key="4">
    <source>
        <dbReference type="ARBA" id="ARBA00023172"/>
    </source>
</evidence>
<dbReference type="eggNOG" id="COG0582">
    <property type="taxonomic scope" value="Bacteria"/>
</dbReference>
<comment type="similarity">
    <text evidence="1">Belongs to the 'phage' integrase family.</text>
</comment>
<feature type="domain" description="Tyr recombinase" evidence="5">
    <location>
        <begin position="99"/>
        <end position="300"/>
    </location>
</feature>
<dbReference type="InterPro" id="IPR011010">
    <property type="entry name" value="DNA_brk_join_enz"/>
</dbReference>
<dbReference type="STRING" id="1454004.AW11_01876"/>